<keyword evidence="6" id="KW-0812">Transmembrane</keyword>
<name>A0A2P7SDE3_9HYPH</name>
<evidence type="ECO:0000256" key="2">
    <source>
        <dbReference type="ARBA" id="ARBA00006555"/>
    </source>
</evidence>
<evidence type="ECO:0000256" key="3">
    <source>
        <dbReference type="ARBA" id="ARBA00022448"/>
    </source>
</evidence>
<comment type="similarity">
    <text evidence="2">Belongs to the TonB family.</text>
</comment>
<feature type="region of interest" description="Disordered" evidence="10">
    <location>
        <begin position="74"/>
        <end position="139"/>
    </location>
</feature>
<dbReference type="GO" id="GO:0015031">
    <property type="term" value="P:protein transport"/>
    <property type="evidence" value="ECO:0007669"/>
    <property type="project" value="UniProtKB-KW"/>
</dbReference>
<sequence length="305" mass="32391">MTLSGWRAGYGPWQAARLVAVTLSLLAHGAVAAWIFSSPDRPGEHQSEIPIEVTTVPLVIESLNAQQPTLPEIQSTEQEPEIQAADPGQASEATSNRPAEVTESTPPAATSDTGPTETVLAAPPPTEEPAEEAPAPTISPEAPSVLEQAKPLEQPKPAAPPKPEPRHRETQRKTATLPPEETRSRTKENAGREGSARQQEESREASLPPAKSDPRAQASYMSGVASRLLSRRYFPAGAPSGSVVVNFSVSSSGKLMSKRVLRSSGSSVLDRAALNIVEKAAPFPPFPKGVTAPHLNFNVPMSFSR</sequence>
<feature type="compositionally biased region" description="Basic and acidic residues" evidence="10">
    <location>
        <begin position="180"/>
        <end position="204"/>
    </location>
</feature>
<dbReference type="EMBL" id="PXYL01000006">
    <property type="protein sequence ID" value="PSJ60375.1"/>
    <property type="molecule type" value="Genomic_DNA"/>
</dbReference>
<dbReference type="NCBIfam" id="TIGR01352">
    <property type="entry name" value="tonB_Cterm"/>
    <property type="match status" value="1"/>
</dbReference>
<evidence type="ECO:0000256" key="7">
    <source>
        <dbReference type="ARBA" id="ARBA00022927"/>
    </source>
</evidence>
<protein>
    <recommendedName>
        <fullName evidence="11">TonB C-terminal domain-containing protein</fullName>
    </recommendedName>
</protein>
<dbReference type="SUPFAM" id="SSF74653">
    <property type="entry name" value="TolA/TonB C-terminal domain"/>
    <property type="match status" value="1"/>
</dbReference>
<dbReference type="PANTHER" id="PTHR33446">
    <property type="entry name" value="PROTEIN TONB-RELATED"/>
    <property type="match status" value="1"/>
</dbReference>
<keyword evidence="5" id="KW-0997">Cell inner membrane</keyword>
<evidence type="ECO:0000256" key="6">
    <source>
        <dbReference type="ARBA" id="ARBA00022692"/>
    </source>
</evidence>
<evidence type="ECO:0000259" key="11">
    <source>
        <dbReference type="PROSITE" id="PS52015"/>
    </source>
</evidence>
<feature type="compositionally biased region" description="Basic and acidic residues" evidence="10">
    <location>
        <begin position="163"/>
        <end position="172"/>
    </location>
</feature>
<accession>A0A2P7SDE3</accession>
<dbReference type="Pfam" id="PF03544">
    <property type="entry name" value="TonB_C"/>
    <property type="match status" value="1"/>
</dbReference>
<gene>
    <name evidence="12" type="ORF">C7I85_14615</name>
</gene>
<dbReference type="GO" id="GO:0055085">
    <property type="term" value="P:transmembrane transport"/>
    <property type="evidence" value="ECO:0007669"/>
    <property type="project" value="InterPro"/>
</dbReference>
<feature type="compositionally biased region" description="Polar residues" evidence="10">
    <location>
        <begin position="91"/>
        <end position="114"/>
    </location>
</feature>
<dbReference type="InterPro" id="IPR051045">
    <property type="entry name" value="TonB-dependent_transducer"/>
</dbReference>
<keyword evidence="13" id="KW-1185">Reference proteome</keyword>
<dbReference type="InterPro" id="IPR006260">
    <property type="entry name" value="TonB/TolA_C"/>
</dbReference>
<evidence type="ECO:0000256" key="10">
    <source>
        <dbReference type="SAM" id="MobiDB-lite"/>
    </source>
</evidence>
<proteinExistence type="inferred from homology"/>
<keyword evidence="3" id="KW-0813">Transport</keyword>
<evidence type="ECO:0000313" key="12">
    <source>
        <dbReference type="EMBL" id="PSJ60375.1"/>
    </source>
</evidence>
<dbReference type="RefSeq" id="WP_106724708.1">
    <property type="nucleotide sequence ID" value="NZ_PXYL01000006.1"/>
</dbReference>
<feature type="region of interest" description="Disordered" evidence="10">
    <location>
        <begin position="153"/>
        <end position="219"/>
    </location>
</feature>
<comment type="caution">
    <text evidence="12">The sequence shown here is derived from an EMBL/GenBank/DDBJ whole genome shotgun (WGS) entry which is preliminary data.</text>
</comment>
<keyword evidence="4" id="KW-1003">Cell membrane</keyword>
<evidence type="ECO:0000256" key="1">
    <source>
        <dbReference type="ARBA" id="ARBA00004383"/>
    </source>
</evidence>
<dbReference type="Gene3D" id="3.30.1150.10">
    <property type="match status" value="1"/>
</dbReference>
<dbReference type="InterPro" id="IPR037682">
    <property type="entry name" value="TonB_C"/>
</dbReference>
<evidence type="ECO:0000313" key="13">
    <source>
        <dbReference type="Proteomes" id="UP000240653"/>
    </source>
</evidence>
<dbReference type="PROSITE" id="PS52015">
    <property type="entry name" value="TONB_CTD"/>
    <property type="match status" value="1"/>
</dbReference>
<evidence type="ECO:0000256" key="9">
    <source>
        <dbReference type="ARBA" id="ARBA00023136"/>
    </source>
</evidence>
<keyword evidence="9" id="KW-0472">Membrane</keyword>
<dbReference type="Proteomes" id="UP000240653">
    <property type="component" value="Unassembled WGS sequence"/>
</dbReference>
<dbReference type="AlphaFoldDB" id="A0A2P7SDE3"/>
<feature type="domain" description="TonB C-terminal" evidence="11">
    <location>
        <begin position="215"/>
        <end position="305"/>
    </location>
</feature>
<evidence type="ECO:0000256" key="5">
    <source>
        <dbReference type="ARBA" id="ARBA00022519"/>
    </source>
</evidence>
<evidence type="ECO:0000256" key="8">
    <source>
        <dbReference type="ARBA" id="ARBA00022989"/>
    </source>
</evidence>
<comment type="subcellular location">
    <subcellularLocation>
        <location evidence="1">Cell inner membrane</location>
        <topology evidence="1">Single-pass membrane protein</topology>
        <orientation evidence="1">Periplasmic side</orientation>
    </subcellularLocation>
</comment>
<dbReference type="OrthoDB" id="8448705at2"/>
<reference evidence="12 13" key="1">
    <citation type="submission" date="2018-03" db="EMBL/GenBank/DDBJ databases">
        <title>The draft genome of Mesorhizobium soli JCM 19897.</title>
        <authorList>
            <person name="Li L."/>
            <person name="Liu L."/>
            <person name="Liang L."/>
            <person name="Wang T."/>
            <person name="Zhang X."/>
        </authorList>
    </citation>
    <scope>NUCLEOTIDE SEQUENCE [LARGE SCALE GENOMIC DNA]</scope>
    <source>
        <strain evidence="12 13">JCM 19897</strain>
    </source>
</reference>
<dbReference type="GO" id="GO:0005886">
    <property type="term" value="C:plasma membrane"/>
    <property type="evidence" value="ECO:0007669"/>
    <property type="project" value="UniProtKB-SubCell"/>
</dbReference>
<keyword evidence="8" id="KW-1133">Transmembrane helix</keyword>
<organism evidence="12 13">
    <name type="scientific">Pseudaminobacter soli</name>
    <name type="common">ex Li et al. 2025</name>
    <dbReference type="NCBI Taxonomy" id="1295366"/>
    <lineage>
        <taxon>Bacteria</taxon>
        <taxon>Pseudomonadati</taxon>
        <taxon>Pseudomonadota</taxon>
        <taxon>Alphaproteobacteria</taxon>
        <taxon>Hyphomicrobiales</taxon>
        <taxon>Phyllobacteriaceae</taxon>
        <taxon>Pseudaminobacter</taxon>
    </lineage>
</organism>
<evidence type="ECO:0000256" key="4">
    <source>
        <dbReference type="ARBA" id="ARBA00022475"/>
    </source>
</evidence>
<keyword evidence="7" id="KW-0653">Protein transport</keyword>